<accession>A0ABV9Q6X1</accession>
<dbReference type="InterPro" id="IPR003439">
    <property type="entry name" value="ABC_transporter-like_ATP-bd"/>
</dbReference>
<protein>
    <submittedName>
        <fullName evidence="7">ABC transporter ATP-binding protein</fullName>
    </submittedName>
</protein>
<evidence type="ECO:0000313" key="8">
    <source>
        <dbReference type="Proteomes" id="UP001596002"/>
    </source>
</evidence>
<dbReference type="PANTHER" id="PTHR43820">
    <property type="entry name" value="HIGH-AFFINITY BRANCHED-CHAIN AMINO ACID TRANSPORT ATP-BINDING PROTEIN LIVF"/>
    <property type="match status" value="1"/>
</dbReference>
<sequence>MLKLIDVSVKYGSFKALHSINLEIHAGELVVLLGANGAGKSTIFRTISGLLKPTNGQVQFMGQSIGGWSPNRIVKSGIAQCPEGRKLFPEMSVLKNLVLGGYIHRKDKSAIARSLEHVFDLFPVLYDKKEQPAGSLSGGQQQMVAIARALMARPKLLLLDEPSVGLAPLVVEQMFLTIEKINRDGTGVLLAEQNAFAALQIAHRGYIIENGHLVLEGTSETLRDNEEVRRAYIGA</sequence>
<dbReference type="PANTHER" id="PTHR43820:SF4">
    <property type="entry name" value="HIGH-AFFINITY BRANCHED-CHAIN AMINO ACID TRANSPORT ATP-BINDING PROTEIN LIVF"/>
    <property type="match status" value="1"/>
</dbReference>
<dbReference type="Gene3D" id="3.40.50.300">
    <property type="entry name" value="P-loop containing nucleotide triphosphate hydrolases"/>
    <property type="match status" value="1"/>
</dbReference>
<dbReference type="CDD" id="cd03224">
    <property type="entry name" value="ABC_TM1139_LivF_branched"/>
    <property type="match status" value="1"/>
</dbReference>
<dbReference type="Proteomes" id="UP001596002">
    <property type="component" value="Unassembled WGS sequence"/>
</dbReference>
<dbReference type="SUPFAM" id="SSF52540">
    <property type="entry name" value="P-loop containing nucleoside triphosphate hydrolases"/>
    <property type="match status" value="1"/>
</dbReference>
<dbReference type="InterPro" id="IPR003593">
    <property type="entry name" value="AAA+_ATPase"/>
</dbReference>
<dbReference type="InterPro" id="IPR017871">
    <property type="entry name" value="ABC_transporter-like_CS"/>
</dbReference>
<dbReference type="InterPro" id="IPR052156">
    <property type="entry name" value="BCAA_Transport_ATP-bd_LivF"/>
</dbReference>
<comment type="similarity">
    <text evidence="1">Belongs to the ABC transporter superfamily.</text>
</comment>
<evidence type="ECO:0000256" key="2">
    <source>
        <dbReference type="ARBA" id="ARBA00022448"/>
    </source>
</evidence>
<dbReference type="GO" id="GO:0005524">
    <property type="term" value="F:ATP binding"/>
    <property type="evidence" value="ECO:0007669"/>
    <property type="project" value="UniProtKB-KW"/>
</dbReference>
<dbReference type="RefSeq" id="WP_380027006.1">
    <property type="nucleotide sequence ID" value="NZ_JBHSHC010000112.1"/>
</dbReference>
<comment type="caution">
    <text evidence="7">The sequence shown here is derived from an EMBL/GenBank/DDBJ whole genome shotgun (WGS) entry which is preliminary data.</text>
</comment>
<organism evidence="7 8">
    <name type="scientific">Effusibacillus consociatus</name>
    <dbReference type="NCBI Taxonomy" id="1117041"/>
    <lineage>
        <taxon>Bacteria</taxon>
        <taxon>Bacillati</taxon>
        <taxon>Bacillota</taxon>
        <taxon>Bacilli</taxon>
        <taxon>Bacillales</taxon>
        <taxon>Alicyclobacillaceae</taxon>
        <taxon>Effusibacillus</taxon>
    </lineage>
</organism>
<evidence type="ECO:0000256" key="1">
    <source>
        <dbReference type="ARBA" id="ARBA00005417"/>
    </source>
</evidence>
<dbReference type="EMBL" id="JBHSHC010000112">
    <property type="protein sequence ID" value="MFC4769007.1"/>
    <property type="molecule type" value="Genomic_DNA"/>
</dbReference>
<evidence type="ECO:0000256" key="4">
    <source>
        <dbReference type="ARBA" id="ARBA00022840"/>
    </source>
</evidence>
<dbReference type="PROSITE" id="PS00211">
    <property type="entry name" value="ABC_TRANSPORTER_1"/>
    <property type="match status" value="1"/>
</dbReference>
<proteinExistence type="inferred from homology"/>
<reference evidence="8" key="1">
    <citation type="journal article" date="2019" name="Int. J. Syst. Evol. Microbiol.">
        <title>The Global Catalogue of Microorganisms (GCM) 10K type strain sequencing project: providing services to taxonomists for standard genome sequencing and annotation.</title>
        <authorList>
            <consortium name="The Broad Institute Genomics Platform"/>
            <consortium name="The Broad Institute Genome Sequencing Center for Infectious Disease"/>
            <person name="Wu L."/>
            <person name="Ma J."/>
        </authorList>
    </citation>
    <scope>NUCLEOTIDE SEQUENCE [LARGE SCALE GENOMIC DNA]</scope>
    <source>
        <strain evidence="8">WYCCWR 12678</strain>
    </source>
</reference>
<feature type="domain" description="ABC transporter" evidence="6">
    <location>
        <begin position="2"/>
        <end position="235"/>
    </location>
</feature>
<evidence type="ECO:0000259" key="6">
    <source>
        <dbReference type="PROSITE" id="PS50893"/>
    </source>
</evidence>
<dbReference type="Pfam" id="PF00005">
    <property type="entry name" value="ABC_tran"/>
    <property type="match status" value="1"/>
</dbReference>
<keyword evidence="8" id="KW-1185">Reference proteome</keyword>
<evidence type="ECO:0000256" key="3">
    <source>
        <dbReference type="ARBA" id="ARBA00022741"/>
    </source>
</evidence>
<evidence type="ECO:0000256" key="5">
    <source>
        <dbReference type="ARBA" id="ARBA00022970"/>
    </source>
</evidence>
<name>A0ABV9Q6X1_9BACL</name>
<keyword evidence="4 7" id="KW-0067">ATP-binding</keyword>
<evidence type="ECO:0000313" key="7">
    <source>
        <dbReference type="EMBL" id="MFC4769007.1"/>
    </source>
</evidence>
<dbReference type="PROSITE" id="PS50893">
    <property type="entry name" value="ABC_TRANSPORTER_2"/>
    <property type="match status" value="1"/>
</dbReference>
<keyword evidence="2" id="KW-0813">Transport</keyword>
<keyword evidence="5" id="KW-0029">Amino-acid transport</keyword>
<keyword evidence="3" id="KW-0547">Nucleotide-binding</keyword>
<gene>
    <name evidence="7" type="ORF">ACFO8Q_16855</name>
</gene>
<dbReference type="SMART" id="SM00382">
    <property type="entry name" value="AAA"/>
    <property type="match status" value="1"/>
</dbReference>
<dbReference type="InterPro" id="IPR027417">
    <property type="entry name" value="P-loop_NTPase"/>
</dbReference>